<evidence type="ECO:0000256" key="1">
    <source>
        <dbReference type="SAM" id="Phobius"/>
    </source>
</evidence>
<dbReference type="PANTHER" id="PTHR28026:SF9">
    <property type="entry name" value="2-HYDROXY-PALMITIC ACID DIOXYGENASE MPO1"/>
    <property type="match status" value="1"/>
</dbReference>
<keyword evidence="1" id="KW-0812">Transmembrane</keyword>
<dbReference type="PhylomeDB" id="A0A060T0Z1"/>
<feature type="transmembrane region" description="Helical" evidence="1">
    <location>
        <begin position="72"/>
        <end position="90"/>
    </location>
</feature>
<protein>
    <submittedName>
        <fullName evidence="2">ARAD1C16478p</fullName>
    </submittedName>
</protein>
<sequence>MILYTSLLLGSKLTFDKSGYLNLSVLTAIYYAIYYIALDVQFGLLATPILGLMVTTATKLERDYSGPATKIATGLFVFSWLAQFYGHRFYEHKAPALLDNLSQALVLAPFFVMFEIASFLGFRQDILKKVDERIKVESAAKYKKKA</sequence>
<dbReference type="GO" id="GO:0046521">
    <property type="term" value="P:sphingoid catabolic process"/>
    <property type="evidence" value="ECO:0007669"/>
    <property type="project" value="TreeGrafter"/>
</dbReference>
<dbReference type="EMBL" id="HG937693">
    <property type="protein sequence ID" value="CDP34613.1"/>
    <property type="molecule type" value="Genomic_DNA"/>
</dbReference>
<organism evidence="2">
    <name type="scientific">Blastobotrys adeninivorans</name>
    <name type="common">Yeast</name>
    <name type="synonym">Arxula adeninivorans</name>
    <dbReference type="NCBI Taxonomy" id="409370"/>
    <lineage>
        <taxon>Eukaryota</taxon>
        <taxon>Fungi</taxon>
        <taxon>Dikarya</taxon>
        <taxon>Ascomycota</taxon>
        <taxon>Saccharomycotina</taxon>
        <taxon>Dipodascomycetes</taxon>
        <taxon>Dipodascales</taxon>
        <taxon>Trichomonascaceae</taxon>
        <taxon>Blastobotrys</taxon>
    </lineage>
</organism>
<reference evidence="2" key="2">
    <citation type="submission" date="2014-06" db="EMBL/GenBank/DDBJ databases">
        <title>The complete genome of Blastobotrys (Arxula) adeninivorans LS3 - a yeast of biotechnological interest.</title>
        <authorList>
            <person name="Kunze G."/>
            <person name="Gaillardin C."/>
            <person name="Czernicka M."/>
            <person name="Durrens P."/>
            <person name="Martin T."/>
            <person name="Boer E."/>
            <person name="Gabaldon T."/>
            <person name="Cruz J."/>
            <person name="Talla E."/>
            <person name="Marck C."/>
            <person name="Goffeau A."/>
            <person name="Barbe V."/>
            <person name="Baret P."/>
            <person name="Baronian K."/>
            <person name="Beier S."/>
            <person name="Bleykasten C."/>
            <person name="Bode R."/>
            <person name="Casaregola S."/>
            <person name="Despons L."/>
            <person name="Fairhead C."/>
            <person name="Giersberg M."/>
            <person name="Gierski P."/>
            <person name="Hahnel U."/>
            <person name="Hartmann A."/>
            <person name="Jankowska D."/>
            <person name="Jubin C."/>
            <person name="Jung P."/>
            <person name="Lafontaine I."/>
            <person name="Leh-Louis V."/>
            <person name="Lemaire M."/>
            <person name="Marcet-Houben M."/>
            <person name="Mascher M."/>
            <person name="Morel G."/>
            <person name="Richard G.-F."/>
            <person name="Riechen J."/>
            <person name="Sacerdot C."/>
            <person name="Sarkar A."/>
            <person name="Savel G."/>
            <person name="Schacherer J."/>
            <person name="Sherman D."/>
            <person name="Straub M.-L."/>
            <person name="Stein N."/>
            <person name="Thierry A."/>
            <person name="Trautwein-Schult A."/>
            <person name="Westhof E."/>
            <person name="Worch S."/>
            <person name="Dujon B."/>
            <person name="Souciet J.-L."/>
            <person name="Wincker P."/>
            <person name="Scholz U."/>
            <person name="Neuveglise N."/>
        </authorList>
    </citation>
    <scope>NUCLEOTIDE SEQUENCE</scope>
    <source>
        <strain evidence="2">LS3</strain>
    </source>
</reference>
<dbReference type="GO" id="GO:0016020">
    <property type="term" value="C:membrane"/>
    <property type="evidence" value="ECO:0007669"/>
    <property type="project" value="GOC"/>
</dbReference>
<name>A0A060T0Z1_BLAAD</name>
<evidence type="ECO:0000313" key="2">
    <source>
        <dbReference type="EMBL" id="CDP34613.1"/>
    </source>
</evidence>
<proteinExistence type="predicted"/>
<dbReference type="PANTHER" id="PTHR28026">
    <property type="entry name" value="DUF962 DOMAIN PROTEIN (AFU_ORTHOLOGUE AFUA_8G05310)"/>
    <property type="match status" value="1"/>
</dbReference>
<dbReference type="GO" id="GO:0005783">
    <property type="term" value="C:endoplasmic reticulum"/>
    <property type="evidence" value="ECO:0007669"/>
    <property type="project" value="TreeGrafter"/>
</dbReference>
<gene>
    <name evidence="2" type="ORF">GNLVRS02_ARAD1C16478g</name>
</gene>
<keyword evidence="1" id="KW-0472">Membrane</keyword>
<dbReference type="AlphaFoldDB" id="A0A060T0Z1"/>
<keyword evidence="1" id="KW-1133">Transmembrane helix</keyword>
<feature type="transmembrane region" description="Helical" evidence="1">
    <location>
        <begin position="102"/>
        <end position="122"/>
    </location>
</feature>
<accession>A0A060T0Z1</accession>
<dbReference type="Pfam" id="PF06127">
    <property type="entry name" value="Mpo1-like"/>
    <property type="match status" value="1"/>
</dbReference>
<reference evidence="2" key="1">
    <citation type="submission" date="2014-02" db="EMBL/GenBank/DDBJ databases">
        <authorList>
            <person name="Genoscope - CEA"/>
        </authorList>
    </citation>
    <scope>NUCLEOTIDE SEQUENCE</scope>
    <source>
        <strain evidence="2">LS3</strain>
    </source>
</reference>
<dbReference type="InterPro" id="IPR009305">
    <property type="entry name" value="Mpo1-like"/>
</dbReference>